<protein>
    <submittedName>
        <fullName evidence="1">Uncharacterized protein</fullName>
    </submittedName>
</protein>
<dbReference type="EMBL" id="LAZR01031574">
    <property type="protein sequence ID" value="KKL53357.1"/>
    <property type="molecule type" value="Genomic_DNA"/>
</dbReference>
<gene>
    <name evidence="1" type="ORF">LCGC14_2276260</name>
</gene>
<feature type="non-terminal residue" evidence="1">
    <location>
        <position position="1"/>
    </location>
</feature>
<organism evidence="1">
    <name type="scientific">marine sediment metagenome</name>
    <dbReference type="NCBI Taxonomy" id="412755"/>
    <lineage>
        <taxon>unclassified sequences</taxon>
        <taxon>metagenomes</taxon>
        <taxon>ecological metagenomes</taxon>
    </lineage>
</organism>
<evidence type="ECO:0000313" key="1">
    <source>
        <dbReference type="EMBL" id="KKL53357.1"/>
    </source>
</evidence>
<proteinExistence type="predicted"/>
<comment type="caution">
    <text evidence="1">The sequence shown here is derived from an EMBL/GenBank/DDBJ whole genome shotgun (WGS) entry which is preliminary data.</text>
</comment>
<reference evidence="1" key="1">
    <citation type="journal article" date="2015" name="Nature">
        <title>Complex archaea that bridge the gap between prokaryotes and eukaryotes.</title>
        <authorList>
            <person name="Spang A."/>
            <person name="Saw J.H."/>
            <person name="Jorgensen S.L."/>
            <person name="Zaremba-Niedzwiedzka K."/>
            <person name="Martijn J."/>
            <person name="Lind A.E."/>
            <person name="van Eijk R."/>
            <person name="Schleper C."/>
            <person name="Guy L."/>
            <person name="Ettema T.J."/>
        </authorList>
    </citation>
    <scope>NUCLEOTIDE SEQUENCE</scope>
</reference>
<name>A0A0F9FQQ6_9ZZZZ</name>
<accession>A0A0F9FQQ6</accession>
<dbReference type="AlphaFoldDB" id="A0A0F9FQQ6"/>
<sequence length="408" mass="47441">DLRFEATKNKHLIGWTLLIEKKEEIKEPVETTAQAEEIDKQDKFKIDYKTGEPKEQKIQVIQKGTQPLVWLDLKGVTKPGTVGATKEFPGVFHAIDKGLYEQGADKPFFKEYFMKGKIFNGRYIFRKLPASRNLRDTGKVPFVWFFWKPIGQNPYILSTRAIRKQDFPVDTSWLPSEWEKRIPDDLKWWGKDLTQKEATELIKENRKNLLQKELLTEELERKDFVLLRHWWQGQKVVRDLPVEHWDIIFKGGYGYTLDKNPILDPEDINGVYFKKPEFSEDPFKIVDITIPPGKPGNPNKEIDANVERLETGTVEIIEHTENFLSVEFKGKQLKGFFTFRKTGPSGNKWVMAKGKQPQAMTISLAEVEIQHIIDLSDPQLQNSRNDIARQIPCSPSAVYKWQKKAKLI</sequence>